<accession>A0A0C9UQ14</accession>
<dbReference type="HOGENOM" id="CLU_2869112_0_0_1"/>
<evidence type="ECO:0000313" key="2">
    <source>
        <dbReference type="Proteomes" id="UP000054279"/>
    </source>
</evidence>
<evidence type="ECO:0000313" key="1">
    <source>
        <dbReference type="EMBL" id="KIJ36824.1"/>
    </source>
</evidence>
<dbReference type="AlphaFoldDB" id="A0A0C9UQ14"/>
<gene>
    <name evidence="1" type="ORF">M422DRAFT_260684</name>
</gene>
<dbReference type="EMBL" id="KN837174">
    <property type="protein sequence ID" value="KIJ36824.1"/>
    <property type="molecule type" value="Genomic_DNA"/>
</dbReference>
<sequence>MRDYPINYTIYADAGLSLIDIENRKSDFEEWALRLKWLLIRLASHPAPSFSLSSSFWHRSAHSP</sequence>
<proteinExistence type="predicted"/>
<name>A0A0C9UQ14_SPHS4</name>
<protein>
    <submittedName>
        <fullName evidence="1">Uncharacterized protein</fullName>
    </submittedName>
</protein>
<keyword evidence="2" id="KW-1185">Reference proteome</keyword>
<organism evidence="1 2">
    <name type="scientific">Sphaerobolus stellatus (strain SS14)</name>
    <dbReference type="NCBI Taxonomy" id="990650"/>
    <lineage>
        <taxon>Eukaryota</taxon>
        <taxon>Fungi</taxon>
        <taxon>Dikarya</taxon>
        <taxon>Basidiomycota</taxon>
        <taxon>Agaricomycotina</taxon>
        <taxon>Agaricomycetes</taxon>
        <taxon>Phallomycetidae</taxon>
        <taxon>Geastrales</taxon>
        <taxon>Sphaerobolaceae</taxon>
        <taxon>Sphaerobolus</taxon>
    </lineage>
</organism>
<reference evidence="1 2" key="1">
    <citation type="submission" date="2014-06" db="EMBL/GenBank/DDBJ databases">
        <title>Evolutionary Origins and Diversification of the Mycorrhizal Mutualists.</title>
        <authorList>
            <consortium name="DOE Joint Genome Institute"/>
            <consortium name="Mycorrhizal Genomics Consortium"/>
            <person name="Kohler A."/>
            <person name="Kuo A."/>
            <person name="Nagy L.G."/>
            <person name="Floudas D."/>
            <person name="Copeland A."/>
            <person name="Barry K.W."/>
            <person name="Cichocki N."/>
            <person name="Veneault-Fourrey C."/>
            <person name="LaButti K."/>
            <person name="Lindquist E.A."/>
            <person name="Lipzen A."/>
            <person name="Lundell T."/>
            <person name="Morin E."/>
            <person name="Murat C."/>
            <person name="Riley R."/>
            <person name="Ohm R."/>
            <person name="Sun H."/>
            <person name="Tunlid A."/>
            <person name="Henrissat B."/>
            <person name="Grigoriev I.V."/>
            <person name="Hibbett D.S."/>
            <person name="Martin F."/>
        </authorList>
    </citation>
    <scope>NUCLEOTIDE SEQUENCE [LARGE SCALE GENOMIC DNA]</scope>
    <source>
        <strain evidence="1 2">SS14</strain>
    </source>
</reference>
<dbReference type="Proteomes" id="UP000054279">
    <property type="component" value="Unassembled WGS sequence"/>
</dbReference>